<organism evidence="3 4">
    <name type="scientific">Thamnocephalis sphaerospora</name>
    <dbReference type="NCBI Taxonomy" id="78915"/>
    <lineage>
        <taxon>Eukaryota</taxon>
        <taxon>Fungi</taxon>
        <taxon>Fungi incertae sedis</taxon>
        <taxon>Zoopagomycota</taxon>
        <taxon>Zoopagomycotina</taxon>
        <taxon>Zoopagomycetes</taxon>
        <taxon>Zoopagales</taxon>
        <taxon>Sigmoideomycetaceae</taxon>
        <taxon>Thamnocephalis</taxon>
    </lineage>
</organism>
<dbReference type="EMBL" id="KZ992698">
    <property type="protein sequence ID" value="RKP07587.1"/>
    <property type="molecule type" value="Genomic_DNA"/>
</dbReference>
<keyword evidence="4" id="KW-1185">Reference proteome</keyword>
<evidence type="ECO:0000313" key="4">
    <source>
        <dbReference type="Proteomes" id="UP000271241"/>
    </source>
</evidence>
<accession>A0A4P9XNM8</accession>
<evidence type="ECO:0000256" key="1">
    <source>
        <dbReference type="SAM" id="MobiDB-lite"/>
    </source>
</evidence>
<feature type="region of interest" description="Disordered" evidence="1">
    <location>
        <begin position="25"/>
        <end position="124"/>
    </location>
</feature>
<protein>
    <submittedName>
        <fullName evidence="3">Uncharacterized protein</fullName>
    </submittedName>
</protein>
<keyword evidence="2" id="KW-0732">Signal</keyword>
<feature type="compositionally biased region" description="Basic and acidic residues" evidence="1">
    <location>
        <begin position="108"/>
        <end position="124"/>
    </location>
</feature>
<evidence type="ECO:0000256" key="2">
    <source>
        <dbReference type="SAM" id="SignalP"/>
    </source>
</evidence>
<sequence>MYRATAFLLAIIGLAAVAGAFPVGTAGSVHTTNTDGSLMRRDSTVTASGVSDNPIVVRRAPHENHNSHANSSKRRSLDSHHTANQPQLARRAPHSDYERVNRNIKRRAPQEMHAHDRGTIGEKH</sequence>
<evidence type="ECO:0000313" key="3">
    <source>
        <dbReference type="EMBL" id="RKP07587.1"/>
    </source>
</evidence>
<gene>
    <name evidence="3" type="ORF">THASP1DRAFT_30596</name>
</gene>
<feature type="signal peptide" evidence="2">
    <location>
        <begin position="1"/>
        <end position="20"/>
    </location>
</feature>
<name>A0A4P9XNM8_9FUNG</name>
<dbReference type="Proteomes" id="UP000271241">
    <property type="component" value="Unassembled WGS sequence"/>
</dbReference>
<proteinExistence type="predicted"/>
<dbReference type="AlphaFoldDB" id="A0A4P9XNM8"/>
<reference evidence="4" key="1">
    <citation type="journal article" date="2018" name="Nat. Microbiol.">
        <title>Leveraging single-cell genomics to expand the fungal tree of life.</title>
        <authorList>
            <person name="Ahrendt S.R."/>
            <person name="Quandt C.A."/>
            <person name="Ciobanu D."/>
            <person name="Clum A."/>
            <person name="Salamov A."/>
            <person name="Andreopoulos B."/>
            <person name="Cheng J.F."/>
            <person name="Woyke T."/>
            <person name="Pelin A."/>
            <person name="Henrissat B."/>
            <person name="Reynolds N.K."/>
            <person name="Benny G.L."/>
            <person name="Smith M.E."/>
            <person name="James T.Y."/>
            <person name="Grigoriev I.V."/>
        </authorList>
    </citation>
    <scope>NUCLEOTIDE SEQUENCE [LARGE SCALE GENOMIC DNA]</scope>
    <source>
        <strain evidence="4">RSA 1356</strain>
    </source>
</reference>
<feature type="chain" id="PRO_5020701612" evidence="2">
    <location>
        <begin position="21"/>
        <end position="124"/>
    </location>
</feature>